<keyword evidence="2" id="KW-0812">Transmembrane</keyword>
<accession>A0A2H0NBT5</accession>
<dbReference type="Proteomes" id="UP000228867">
    <property type="component" value="Unassembled WGS sequence"/>
</dbReference>
<evidence type="ECO:0000313" key="5">
    <source>
        <dbReference type="Proteomes" id="UP000228867"/>
    </source>
</evidence>
<dbReference type="InterPro" id="IPR023346">
    <property type="entry name" value="Lysozyme-like_dom_sf"/>
</dbReference>
<feature type="domain" description="Transglycosylase SLT" evidence="3">
    <location>
        <begin position="286"/>
        <end position="425"/>
    </location>
</feature>
<evidence type="ECO:0000259" key="3">
    <source>
        <dbReference type="Pfam" id="PF13406"/>
    </source>
</evidence>
<sequence length="472" mass="53005">MEKFPKPKRLIDINASLPKRLNLFSRRSVKLPLIKGVKIFFIISAVSFLLGLVQAPSNTNYISSAQGIQSAEQERMVLEQQLKELEKQMEEYQGQIETYQTKGKTLKNEIAILEAKIKKLNLQIKSIEINLANLKQDIASAQTKINSTEIKIESQKKALTYSLLNIYETDEQSLIEILLVNKKLSDFFGSLNNMMLVQQTLRVNLDDIIKLRQDLVDQKQELALEKTDIENLKAYQLAQKQGIQGIKTTKNKLLKTTKGKESEYQKLLKNTKETAAQIRSRIFELLGGGELSFEKAYEYARLAEQTTGVKAALILAVLDRETLLGKNVGRCNYKNSMKPSEKPIFLALISSLNINPDNITVSCANQDGYYGGAMGPAQFLPSTWKKYQERIAQITHNAIPSPWNNADAFVAAALYLKDAGGDSSSLAGQRAAAAKYYAGNRWQSYLWSYGDRVVTTAQKFQKDIDILVQNGS</sequence>
<dbReference type="SUPFAM" id="SSF53955">
    <property type="entry name" value="Lysozyme-like"/>
    <property type="match status" value="1"/>
</dbReference>
<feature type="coiled-coil region" evidence="1">
    <location>
        <begin position="68"/>
        <end position="158"/>
    </location>
</feature>
<dbReference type="Gene3D" id="1.10.8.350">
    <property type="entry name" value="Bacterial muramidase"/>
    <property type="match status" value="1"/>
</dbReference>
<dbReference type="EMBL" id="PCWR01000057">
    <property type="protein sequence ID" value="PIR06352.1"/>
    <property type="molecule type" value="Genomic_DNA"/>
</dbReference>
<organism evidence="4 5">
    <name type="scientific">Candidatus Jorgensenbacteria bacterium CG11_big_fil_rev_8_21_14_0_20_38_23</name>
    <dbReference type="NCBI Taxonomy" id="1974594"/>
    <lineage>
        <taxon>Bacteria</taxon>
        <taxon>Candidatus Joergenseniibacteriota</taxon>
    </lineage>
</organism>
<keyword evidence="2" id="KW-1133">Transmembrane helix</keyword>
<dbReference type="AlphaFoldDB" id="A0A2H0NBT5"/>
<dbReference type="SUPFAM" id="SSF57997">
    <property type="entry name" value="Tropomyosin"/>
    <property type="match status" value="1"/>
</dbReference>
<keyword evidence="1" id="KW-0175">Coiled coil</keyword>
<feature type="transmembrane region" description="Helical" evidence="2">
    <location>
        <begin position="36"/>
        <end position="55"/>
    </location>
</feature>
<dbReference type="InterPro" id="IPR031304">
    <property type="entry name" value="SLT_2"/>
</dbReference>
<keyword evidence="2" id="KW-0472">Membrane</keyword>
<proteinExistence type="predicted"/>
<dbReference type="Pfam" id="PF13406">
    <property type="entry name" value="SLT_2"/>
    <property type="match status" value="1"/>
</dbReference>
<dbReference type="Gene3D" id="6.10.250.3150">
    <property type="match status" value="1"/>
</dbReference>
<evidence type="ECO:0000313" key="4">
    <source>
        <dbReference type="EMBL" id="PIR06352.1"/>
    </source>
</evidence>
<gene>
    <name evidence="4" type="ORF">COV54_02620</name>
</gene>
<name>A0A2H0NBT5_9BACT</name>
<protein>
    <recommendedName>
        <fullName evidence="3">Transglycosylase SLT domain-containing protein</fullName>
    </recommendedName>
</protein>
<evidence type="ECO:0000256" key="1">
    <source>
        <dbReference type="SAM" id="Coils"/>
    </source>
</evidence>
<comment type="caution">
    <text evidence="4">The sequence shown here is derived from an EMBL/GenBank/DDBJ whole genome shotgun (WGS) entry which is preliminary data.</text>
</comment>
<reference evidence="4 5" key="1">
    <citation type="submission" date="2017-09" db="EMBL/GenBank/DDBJ databases">
        <title>Depth-based differentiation of microbial function through sediment-hosted aquifers and enrichment of novel symbionts in the deep terrestrial subsurface.</title>
        <authorList>
            <person name="Probst A.J."/>
            <person name="Ladd B."/>
            <person name="Jarett J.K."/>
            <person name="Geller-Mcgrath D.E."/>
            <person name="Sieber C.M."/>
            <person name="Emerson J.B."/>
            <person name="Anantharaman K."/>
            <person name="Thomas B.C."/>
            <person name="Malmstrom R."/>
            <person name="Stieglmeier M."/>
            <person name="Klingl A."/>
            <person name="Woyke T."/>
            <person name="Ryan C.M."/>
            <person name="Banfield J.F."/>
        </authorList>
    </citation>
    <scope>NUCLEOTIDE SEQUENCE [LARGE SCALE GENOMIC DNA]</scope>
    <source>
        <strain evidence="4">CG11_big_fil_rev_8_21_14_0_20_38_23</strain>
    </source>
</reference>
<evidence type="ECO:0000256" key="2">
    <source>
        <dbReference type="SAM" id="Phobius"/>
    </source>
</evidence>